<dbReference type="STRING" id="309803.CTN_0667"/>
<dbReference type="SUPFAM" id="SSF52540">
    <property type="entry name" value="P-loop containing nucleoside triphosphate hydrolases"/>
    <property type="match status" value="1"/>
</dbReference>
<dbReference type="Pfam" id="PF00005">
    <property type="entry name" value="ABC_tran"/>
    <property type="match status" value="1"/>
</dbReference>
<dbReference type="HOGENOM" id="CLU_000604_1_23_0"/>
<dbReference type="GO" id="GO:0015833">
    <property type="term" value="P:peptide transport"/>
    <property type="evidence" value="ECO:0007669"/>
    <property type="project" value="InterPro"/>
</dbReference>
<keyword evidence="2" id="KW-0547">Nucleotide-binding</keyword>
<sequence length="332" mass="37592">MRMKEVLLKAENVRAYYKLEKASVKAVDGVSFEILEDEVIGVVGESGCGKTTLSNVIFMNMVKPLTLVDGKIFLKVNGKFEEISSMTRDEVKKRFWGKEITIIPQAAMNALMPTIKMEKYVRHLAESHGIDEHELLEKAKRRFEEVGLKPMWLKRYPFELSGGMRQRAVIAIATILNPSLLIADEPTSALDVVNQKVLLKVLMQMKRQGIVKSIIFITHDIATVRQIADRMIIMYAGKIVEFSPVESILEKPLHPYTQGLFNSVLTPEPEVKKRGITTIPGAPPNLINPPSGCRFHPRCPHVMDICKEKEPPLTEIEPSRRVACWLYTEERA</sequence>
<dbReference type="GO" id="GO:0016887">
    <property type="term" value="F:ATP hydrolysis activity"/>
    <property type="evidence" value="ECO:0007669"/>
    <property type="project" value="InterPro"/>
</dbReference>
<evidence type="ECO:0000256" key="2">
    <source>
        <dbReference type="ARBA" id="ARBA00022741"/>
    </source>
</evidence>
<dbReference type="InterPro" id="IPR027417">
    <property type="entry name" value="P-loop_NTPase"/>
</dbReference>
<accession>B9K7B0</accession>
<name>B9K7B0_THENN</name>
<reference evidence="5 6" key="1">
    <citation type="journal article" date="2009" name="Biosci. Biotechnol. Biochem.">
        <title>WeGAS: a web-based microbial genome annotation system.</title>
        <authorList>
            <person name="Lee D."/>
            <person name="Seo H."/>
            <person name="Park C."/>
            <person name="Park K."/>
        </authorList>
    </citation>
    <scope>NUCLEOTIDE SEQUENCE [LARGE SCALE GENOMIC DNA]</scope>
    <source>
        <strain evidence="6">ATCC 49049 / DSM 4359 / NBRC 107923 / NS-E</strain>
    </source>
</reference>
<gene>
    <name evidence="5" type="ordered locus">CTN_0667</name>
</gene>
<dbReference type="PROSITE" id="PS50893">
    <property type="entry name" value="ABC_TRANSPORTER_2"/>
    <property type="match status" value="1"/>
</dbReference>
<dbReference type="GO" id="GO:0005524">
    <property type="term" value="F:ATP binding"/>
    <property type="evidence" value="ECO:0007669"/>
    <property type="project" value="UniProtKB-KW"/>
</dbReference>
<dbReference type="EMBL" id="CP000916">
    <property type="protein sequence ID" value="ACM22843.1"/>
    <property type="molecule type" value="Genomic_DNA"/>
</dbReference>
<dbReference type="PANTHER" id="PTHR43067:SF3">
    <property type="entry name" value="MALTOSE ABC TRANSPORTER, ATP-BINDING PROTEIN"/>
    <property type="match status" value="1"/>
</dbReference>
<dbReference type="PROSITE" id="PS00211">
    <property type="entry name" value="ABC_TRANSPORTER_1"/>
    <property type="match status" value="1"/>
</dbReference>
<dbReference type="NCBIfam" id="TIGR01727">
    <property type="entry name" value="oligo_HPY"/>
    <property type="match status" value="1"/>
</dbReference>
<dbReference type="InterPro" id="IPR013563">
    <property type="entry name" value="Oligopep_ABC_C"/>
</dbReference>
<dbReference type="Pfam" id="PF08352">
    <property type="entry name" value="oligo_HPY"/>
    <property type="match status" value="1"/>
</dbReference>
<dbReference type="InterPro" id="IPR003439">
    <property type="entry name" value="ABC_transporter-like_ATP-bd"/>
</dbReference>
<evidence type="ECO:0000256" key="1">
    <source>
        <dbReference type="ARBA" id="ARBA00022448"/>
    </source>
</evidence>
<evidence type="ECO:0000313" key="6">
    <source>
        <dbReference type="Proteomes" id="UP000000445"/>
    </source>
</evidence>
<protein>
    <submittedName>
        <fullName evidence="5">Oligopeptide ABC transporter, ATP-binding protein</fullName>
    </submittedName>
</protein>
<feature type="domain" description="ABC transporter" evidence="4">
    <location>
        <begin position="8"/>
        <end position="261"/>
    </location>
</feature>
<evidence type="ECO:0000256" key="3">
    <source>
        <dbReference type="ARBA" id="ARBA00022840"/>
    </source>
</evidence>
<evidence type="ECO:0000259" key="4">
    <source>
        <dbReference type="PROSITE" id="PS50893"/>
    </source>
</evidence>
<dbReference type="InterPro" id="IPR017871">
    <property type="entry name" value="ABC_transporter-like_CS"/>
</dbReference>
<keyword evidence="6" id="KW-1185">Reference proteome</keyword>
<dbReference type="eggNOG" id="COG0444">
    <property type="taxonomic scope" value="Bacteria"/>
</dbReference>
<dbReference type="Proteomes" id="UP000000445">
    <property type="component" value="Chromosome"/>
</dbReference>
<dbReference type="CDD" id="cd03257">
    <property type="entry name" value="ABC_NikE_OppD_transporters"/>
    <property type="match status" value="1"/>
</dbReference>
<dbReference type="Gene3D" id="3.40.50.300">
    <property type="entry name" value="P-loop containing nucleotide triphosphate hydrolases"/>
    <property type="match status" value="1"/>
</dbReference>
<keyword evidence="1" id="KW-0813">Transport</keyword>
<dbReference type="AlphaFoldDB" id="B9K7B0"/>
<organism evidence="5 6">
    <name type="scientific">Thermotoga neapolitana (strain ATCC 49049 / DSM 4359 / NBRC 107923 / NS-E)</name>
    <dbReference type="NCBI Taxonomy" id="309803"/>
    <lineage>
        <taxon>Bacteria</taxon>
        <taxon>Thermotogati</taxon>
        <taxon>Thermotogota</taxon>
        <taxon>Thermotogae</taxon>
        <taxon>Thermotogales</taxon>
        <taxon>Thermotogaceae</taxon>
        <taxon>Thermotoga</taxon>
    </lineage>
</organism>
<keyword evidence="3 5" id="KW-0067">ATP-binding</keyword>
<dbReference type="PANTHER" id="PTHR43067">
    <property type="entry name" value="OLIGOPEPTIDE/DIPEPTIDE ABC TRANSPORTER, ATPASE SUBUNIT"/>
    <property type="match status" value="1"/>
</dbReference>
<dbReference type="InterPro" id="IPR003593">
    <property type="entry name" value="AAA+_ATPase"/>
</dbReference>
<dbReference type="KEGG" id="tna:CTN_0667"/>
<proteinExistence type="predicted"/>
<dbReference type="SMART" id="SM00382">
    <property type="entry name" value="AAA"/>
    <property type="match status" value="1"/>
</dbReference>
<evidence type="ECO:0000313" key="5">
    <source>
        <dbReference type="EMBL" id="ACM22843.1"/>
    </source>
</evidence>